<dbReference type="InterPro" id="IPR009781">
    <property type="entry name" value="DUF1345"/>
</dbReference>
<feature type="transmembrane region" description="Helical" evidence="1">
    <location>
        <begin position="45"/>
        <end position="70"/>
    </location>
</feature>
<evidence type="ECO:0008006" key="4">
    <source>
        <dbReference type="Google" id="ProtNLM"/>
    </source>
</evidence>
<proteinExistence type="predicted"/>
<comment type="caution">
    <text evidence="2">The sequence shown here is derived from an EMBL/GenBank/DDBJ whole genome shotgun (WGS) entry which is preliminary data.</text>
</comment>
<evidence type="ECO:0000313" key="2">
    <source>
        <dbReference type="EMBL" id="GMA38057.1"/>
    </source>
</evidence>
<evidence type="ECO:0000313" key="3">
    <source>
        <dbReference type="Proteomes" id="UP001157126"/>
    </source>
</evidence>
<dbReference type="Proteomes" id="UP001157126">
    <property type="component" value="Unassembled WGS sequence"/>
</dbReference>
<protein>
    <recommendedName>
        <fullName evidence="4">DUF1345 domain-containing protein</fullName>
    </recommendedName>
</protein>
<feature type="transmembrane region" description="Helical" evidence="1">
    <location>
        <begin position="127"/>
        <end position="153"/>
    </location>
</feature>
<keyword evidence="1" id="KW-1133">Transmembrane helix</keyword>
<feature type="transmembrane region" description="Helical" evidence="1">
    <location>
        <begin position="91"/>
        <end position="115"/>
    </location>
</feature>
<gene>
    <name evidence="2" type="ORF">GCM10025883_01020</name>
</gene>
<keyword evidence="1" id="KW-0812">Transmembrane</keyword>
<dbReference type="EMBL" id="BSUO01000001">
    <property type="protein sequence ID" value="GMA38057.1"/>
    <property type="molecule type" value="Genomic_DNA"/>
</dbReference>
<keyword evidence="1" id="KW-0472">Membrane</keyword>
<name>A0ABQ6ILI5_9MICO</name>
<evidence type="ECO:0000256" key="1">
    <source>
        <dbReference type="SAM" id="Phobius"/>
    </source>
</evidence>
<feature type="transmembrane region" description="Helical" evidence="1">
    <location>
        <begin position="207"/>
        <end position="229"/>
    </location>
</feature>
<dbReference type="Pfam" id="PF07077">
    <property type="entry name" value="DUF1345"/>
    <property type="match status" value="1"/>
</dbReference>
<keyword evidence="3" id="KW-1185">Reference proteome</keyword>
<sequence length="230" mass="24899">MAAMTSAHWWLAEERRAYGSVTFGFLATLPLAVRAAGNMGQATYLGYALVLLATYLTAYVLLSFFVFARVPAHECREWARSTEPGTRIERFVLGTQPGAGMATGLSAVSLLAVVLGRTSDLWSALGVSNIVGIVVVVTLLVTSWFSVVVTYAVEYMCRDQREPGVQLSFPGGEELGWMDYPYFSFGVSTTFGTTDVDVRKTTMRRTVTGHGVIAFVFNTVILAVAIGALI</sequence>
<organism evidence="2 3">
    <name type="scientific">Mobilicoccus caccae</name>
    <dbReference type="NCBI Taxonomy" id="1859295"/>
    <lineage>
        <taxon>Bacteria</taxon>
        <taxon>Bacillati</taxon>
        <taxon>Actinomycetota</taxon>
        <taxon>Actinomycetes</taxon>
        <taxon>Micrococcales</taxon>
        <taxon>Dermatophilaceae</taxon>
        <taxon>Mobilicoccus</taxon>
    </lineage>
</organism>
<reference evidence="3" key="1">
    <citation type="journal article" date="2019" name="Int. J. Syst. Evol. Microbiol.">
        <title>The Global Catalogue of Microorganisms (GCM) 10K type strain sequencing project: providing services to taxonomists for standard genome sequencing and annotation.</title>
        <authorList>
            <consortium name="The Broad Institute Genomics Platform"/>
            <consortium name="The Broad Institute Genome Sequencing Center for Infectious Disease"/>
            <person name="Wu L."/>
            <person name="Ma J."/>
        </authorList>
    </citation>
    <scope>NUCLEOTIDE SEQUENCE [LARGE SCALE GENOMIC DNA]</scope>
    <source>
        <strain evidence="3">NBRC 113072</strain>
    </source>
</reference>
<accession>A0ABQ6ILI5</accession>